<evidence type="ECO:0000313" key="2">
    <source>
        <dbReference type="EMBL" id="XBJ28459.1"/>
    </source>
</evidence>
<reference evidence="2" key="1">
    <citation type="submission" date="2024-05" db="EMBL/GenBank/DDBJ databases">
        <title>Campylobacter coli isolated from environmental waters in Slovenia.</title>
        <authorList>
            <person name="Zautner A.E."/>
            <person name="Bunk B."/>
            <person name="Riedel T."/>
            <person name="Sproeer C."/>
        </authorList>
    </citation>
    <scope>NUCLEOTIDE SEQUENCE</scope>
    <source>
        <strain evidence="2">CCS1377</strain>
    </source>
</reference>
<evidence type="ECO:0000256" key="1">
    <source>
        <dbReference type="SAM" id="SignalP"/>
    </source>
</evidence>
<name>A0AAU7E5N3_9BACT</name>
<accession>A0AAU7E5N3</accession>
<sequence length="77" mass="9093">MKKLTILSLLSLWLFAFDAYDDDLNNYNIDIDSGGDVSVYDYKSNEFKDYELEKIKPNGEIELFDYKNGEFKTLYKD</sequence>
<proteinExistence type="predicted"/>
<gene>
    <name evidence="2" type="ORF">AAH949_04965</name>
</gene>
<evidence type="ECO:0008006" key="3">
    <source>
        <dbReference type="Google" id="ProtNLM"/>
    </source>
</evidence>
<keyword evidence="1" id="KW-0732">Signal</keyword>
<dbReference type="EMBL" id="CP155620">
    <property type="protein sequence ID" value="XBJ28459.1"/>
    <property type="molecule type" value="Genomic_DNA"/>
</dbReference>
<feature type="signal peptide" evidence="1">
    <location>
        <begin position="1"/>
        <end position="19"/>
    </location>
</feature>
<organism evidence="2">
    <name type="scientific">Campylobacter sp. CCS1377</name>
    <dbReference type="NCBI Taxonomy" id="3158229"/>
    <lineage>
        <taxon>Bacteria</taxon>
        <taxon>Pseudomonadati</taxon>
        <taxon>Campylobacterota</taxon>
        <taxon>Epsilonproteobacteria</taxon>
        <taxon>Campylobacterales</taxon>
        <taxon>Campylobacteraceae</taxon>
        <taxon>Campylobacter</taxon>
    </lineage>
</organism>
<dbReference type="AlphaFoldDB" id="A0AAU7E5N3"/>
<feature type="chain" id="PRO_5043313489" description="Periplasmic protein" evidence="1">
    <location>
        <begin position="20"/>
        <end position="77"/>
    </location>
</feature>
<protein>
    <recommendedName>
        <fullName evidence="3">Periplasmic protein</fullName>
    </recommendedName>
</protein>
<dbReference type="RefSeq" id="WP_348518089.1">
    <property type="nucleotide sequence ID" value="NZ_CP155620.1"/>
</dbReference>